<reference evidence="1" key="1">
    <citation type="submission" date="2024-03" db="EMBL/GenBank/DDBJ databases">
        <title>Novel Streptomyces species of biotechnological and ecological value are a feature of Machair soil.</title>
        <authorList>
            <person name="Prole J.R."/>
            <person name="Goodfellow M."/>
            <person name="Allenby N."/>
            <person name="Ward A.C."/>
        </authorList>
    </citation>
    <scope>NUCLEOTIDE SEQUENCE</scope>
    <source>
        <strain evidence="1">MS2.AVA.5</strain>
    </source>
</reference>
<dbReference type="Proteomes" id="UP001377168">
    <property type="component" value="Unassembled WGS sequence"/>
</dbReference>
<evidence type="ECO:0000313" key="2">
    <source>
        <dbReference type="Proteomes" id="UP001377168"/>
    </source>
</evidence>
<name>A0ACC6PWG9_9ACTN</name>
<sequence length="844" mass="89140">MLRHAGIRRRTAYGALIGTFAASAVVLAPGWGQAAGGPSAPAGQAPVPSAGATLATGERLEVVPRRGKSAPGFRVVPKSQGEQPGRYAYSVMDGKLQVQPVGLRKPARSTTVGIGSPTRSAPAPRAAYSVKIQLTGTDHFGPIIQVWNRKTWVSHEVDEEQFGSSGKVSLPPGDYITVGMYNNWQQPDHILTKTFTVKDRGLTVTFDPALAKEAAITADDPSARRASAAVSLRMPNGDIVGFLGGWGNKVYATPFSLPGASLRVHEVLVKEGSAANTPSPYRYDLYRNFPGGVPASPRAQVRTADLARTVTTLRAAGDDTTGWFSSYPSVSDSSGVYLPTPVRFPSTVTEYATPGQAFGRMLSYDGGPTVTAEPRTLPQGAGPAETFGAAPFAVRSFPPSGAVRRADKLEVYEPWAFTDSLGHAGSDYDSVQDFLLTSRGTKLAETKDLETPKVWSATVPRAQAPYELTQTVRHTGRPTRLSTRQTTEWGFVSDGYGGGPTDELPLADVDVRVDGLDARNAAGASPVTVEALATTRGLGATASVTGLEYSADDGATWTALPVADTGGRATAELSVPQNARYVSLRVSGKDSQGSTVRRTVVRAFVGPAPAADETVGSIRITNVVVNNGRVIAPVMYDDPNREPYTVRYTVSDPAGVANTGVILHRSDPGRPDAVIRTWTPACTPVDATTSTCEAPFQLNARGQLGRNDLAGEWKAAVWARSLDGRSFTDRSDLATAQILRETRVTITAPTVAVTKGKAFAVSGIAGIADWSTGRWNALPGKAVQLEFRRPGTSAYTIAAHVTADATGTVKAAPKAAYDANWRWLLPRTPGVGAAASPVVFVDVR</sequence>
<proteinExistence type="predicted"/>
<accession>A0ACC6PWG9</accession>
<dbReference type="EMBL" id="JBBKAJ010000022">
    <property type="protein sequence ID" value="MEJ8635732.1"/>
    <property type="molecule type" value="Genomic_DNA"/>
</dbReference>
<evidence type="ECO:0000313" key="1">
    <source>
        <dbReference type="EMBL" id="MEJ8635732.1"/>
    </source>
</evidence>
<gene>
    <name evidence="1" type="ORF">WKI67_20355</name>
</gene>
<organism evidence="1 2">
    <name type="scientific">Streptomyces achmelvichensis</name>
    <dbReference type="NCBI Taxonomy" id="3134111"/>
    <lineage>
        <taxon>Bacteria</taxon>
        <taxon>Bacillati</taxon>
        <taxon>Actinomycetota</taxon>
        <taxon>Actinomycetes</taxon>
        <taxon>Kitasatosporales</taxon>
        <taxon>Streptomycetaceae</taxon>
        <taxon>Streptomyces</taxon>
    </lineage>
</organism>
<keyword evidence="2" id="KW-1185">Reference proteome</keyword>
<comment type="caution">
    <text evidence="1">The sequence shown here is derived from an EMBL/GenBank/DDBJ whole genome shotgun (WGS) entry which is preliminary data.</text>
</comment>
<protein>
    <submittedName>
        <fullName evidence="1">Uncharacterized protein</fullName>
    </submittedName>
</protein>